<dbReference type="PRINTS" id="PR00364">
    <property type="entry name" value="DISEASERSIST"/>
</dbReference>
<name>A0A7S3VYK2_EMIHU</name>
<reference evidence="2" key="1">
    <citation type="submission" date="2021-01" db="EMBL/GenBank/DDBJ databases">
        <authorList>
            <person name="Corre E."/>
            <person name="Pelletier E."/>
            <person name="Niang G."/>
            <person name="Scheremetjew M."/>
            <person name="Finn R."/>
            <person name="Kale V."/>
            <person name="Holt S."/>
            <person name="Cochrane G."/>
            <person name="Meng A."/>
            <person name="Brown T."/>
            <person name="Cohen L."/>
        </authorList>
    </citation>
    <scope>NUCLEOTIDE SEQUENCE</scope>
    <source>
        <strain evidence="2">379</strain>
    </source>
</reference>
<sequence>MMAHLDTFLPGDAALTLRTLGVSPLDAAYKLSSVLPNIISVPLSMNQSRGVLTATVKDIVDAMDSAQRVVRPPLPDRDAWLAGRGEPQPEHVLAATRPPPAALTPATIPEEVPALPTCFRPRHQLNEALKQSVINRQATASSVITTVTAPPRSKGAHTTTTSGMGGVGKTLSAAALCRDPEIGFAFESICWVSLGQEPEPFQLLKSLHVQLVGASLPDSASEARLALEALLAAAKGRRVLLVLDDVWSAEHAPPLSFVDTDAGSAIVVTTRMRDLMPGAAEIQCDVLSQPEALKVLLSAGGVMHLLESPPTAAIEAVERCGRLPLALTVAGALIDELADVWTQAESGLLDYLDDEIGGSSIEERVVAASLRVAPPEMRAGVQETAVLLSIFPEDQVVPVAALDAVSPLMLGVWDVGEERQRVRQLRRWLKQLIKANLIRGSLEDGVSVHDLIRDCLIRRAEARPGALLELQRAAVPLLLAAIVADTPAAKYASANLHRHVRSAMRQEATHDDELLLAVIGHEHATVRAQGALAIGAARLLAEADVLDAAGDHLTAARLVHSIVSLRGAAGDREAQRAWASLRRLEANGGGSEASRVLELELLSALLFGMKEVRIGSEEHNDALTRIGHLAKELKEGGAIAEQIFAAEVGLLNCSLFQAWTAEGLMGAHGLLTFQDVEKAHAIWRQADEHTQNIVALAPTATTKHNFLSTRLYYLIMNPRQHILPQFDLEECFGDGHWLRESVERYDFTTSHSVAKQAGQHLDNFTFAQAPIAMLFFFGDLAQARATLVKVIAAHKQMLARVRQGEATADGYKTEALHAGILVPTALLLMGESSLLRDFMTNSLHGVLLEDESVRGAAGTLADAFPISDDGHCLYKVDSVVLLNRAVAALLDDPSDASRAALREWLPPAAELSHIAEFELWLRSIIGSHPSLLCARLHGERLGDWTAAAEVAEFVLAVESFNPAVRTEAHRLLGRARAALGQHLAAREAAEAAIDEAAKAKYVWLEMLALRDLLEWSEVGEVESVRARLGGVLRRVATAEELDGVLGEGDWAGVRAMAEQACEGAHHQQRG</sequence>
<dbReference type="Gene3D" id="3.40.50.300">
    <property type="entry name" value="P-loop containing nucleotide triphosphate hydrolases"/>
    <property type="match status" value="1"/>
</dbReference>
<accession>A0A7S3VYK2</accession>
<organism evidence="2">
    <name type="scientific">Emiliania huxleyi</name>
    <name type="common">Coccolithophore</name>
    <name type="synonym">Pontosphaera huxleyi</name>
    <dbReference type="NCBI Taxonomy" id="2903"/>
    <lineage>
        <taxon>Eukaryota</taxon>
        <taxon>Haptista</taxon>
        <taxon>Haptophyta</taxon>
        <taxon>Prymnesiophyceae</taxon>
        <taxon>Isochrysidales</taxon>
        <taxon>Noelaerhabdaceae</taxon>
        <taxon>Emiliania</taxon>
    </lineage>
</organism>
<dbReference type="PANTHER" id="PTHR36766">
    <property type="entry name" value="PLANT BROAD-SPECTRUM MILDEW RESISTANCE PROTEIN RPW8"/>
    <property type="match status" value="1"/>
</dbReference>
<dbReference type="SUPFAM" id="SSF52540">
    <property type="entry name" value="P-loop containing nucleoside triphosphate hydrolases"/>
    <property type="match status" value="1"/>
</dbReference>
<dbReference type="GO" id="GO:0043531">
    <property type="term" value="F:ADP binding"/>
    <property type="evidence" value="ECO:0007669"/>
    <property type="project" value="InterPro"/>
</dbReference>
<feature type="domain" description="NB-ARC" evidence="1">
    <location>
        <begin position="159"/>
        <end position="297"/>
    </location>
</feature>
<dbReference type="AlphaFoldDB" id="A0A7S3VYK2"/>
<dbReference type="PANTHER" id="PTHR36766:SF30">
    <property type="entry name" value="TIR-NBS TYPE DISEASE RESISTANCE PROTEIN-RELATED"/>
    <property type="match status" value="1"/>
</dbReference>
<dbReference type="Pfam" id="PF00931">
    <property type="entry name" value="NB-ARC"/>
    <property type="match status" value="1"/>
</dbReference>
<dbReference type="EMBL" id="HBIR01003032">
    <property type="protein sequence ID" value="CAE0524166.1"/>
    <property type="molecule type" value="Transcribed_RNA"/>
</dbReference>
<dbReference type="InterPro" id="IPR027417">
    <property type="entry name" value="P-loop_NTPase"/>
</dbReference>
<evidence type="ECO:0000313" key="2">
    <source>
        <dbReference type="EMBL" id="CAE0524166.1"/>
    </source>
</evidence>
<dbReference type="InterPro" id="IPR002182">
    <property type="entry name" value="NB-ARC"/>
</dbReference>
<evidence type="ECO:0000259" key="1">
    <source>
        <dbReference type="Pfam" id="PF00931"/>
    </source>
</evidence>
<proteinExistence type="predicted"/>
<gene>
    <name evidence="2" type="ORF">EHUX00137_LOCUS2156</name>
</gene>
<protein>
    <recommendedName>
        <fullName evidence="1">NB-ARC domain-containing protein</fullName>
    </recommendedName>
</protein>